<name>E8K296_9STRE</name>
<evidence type="ECO:0000313" key="3">
    <source>
        <dbReference type="Proteomes" id="UP000002815"/>
    </source>
</evidence>
<dbReference type="PANTHER" id="PTHR37299:SF4">
    <property type="entry name" value="TRANSCRIPTIONAL REGULATOR"/>
    <property type="match status" value="1"/>
</dbReference>
<protein>
    <submittedName>
        <fullName evidence="2">LytTr DNA-binding domain protein</fullName>
    </submittedName>
</protein>
<dbReference type="HOGENOM" id="CLU_106729_1_0_9"/>
<dbReference type="SMART" id="SM00850">
    <property type="entry name" value="LytTR"/>
    <property type="match status" value="1"/>
</dbReference>
<proteinExistence type="predicted"/>
<gene>
    <name evidence="2" type="ORF">HMPREF9423_1609</name>
</gene>
<dbReference type="GO" id="GO:0000156">
    <property type="term" value="F:phosphorelay response regulator activity"/>
    <property type="evidence" value="ECO:0007669"/>
    <property type="project" value="InterPro"/>
</dbReference>
<comment type="caution">
    <text evidence="2">The sequence shown here is derived from an EMBL/GenBank/DDBJ whole genome shotgun (WGS) entry which is preliminary data.</text>
</comment>
<feature type="domain" description="HTH LytTR-type" evidence="1">
    <location>
        <begin position="48"/>
        <end position="152"/>
    </location>
</feature>
<evidence type="ECO:0000313" key="2">
    <source>
        <dbReference type="EMBL" id="EFX36036.1"/>
    </source>
</evidence>
<accession>E8K296</accession>
<dbReference type="InterPro" id="IPR007492">
    <property type="entry name" value="LytTR_DNA-bd_dom"/>
</dbReference>
<evidence type="ECO:0000259" key="1">
    <source>
        <dbReference type="PROSITE" id="PS50930"/>
    </source>
</evidence>
<dbReference type="eggNOG" id="COG3279">
    <property type="taxonomic scope" value="Bacteria"/>
</dbReference>
<keyword evidence="3" id="KW-1185">Reference proteome</keyword>
<sequence>MQKGDRMKLRIEIDSELTETEIVIKAAALTDEIADLQRLLQETKAPRLIFYKGTGEYYLDLAEILFFETEGSKIYAHTQKEAYEVRLKLYELESILPRYFSRVSKSTIANLRQVYSVDKSFSGTGTISFYQTHKEVHVSRHYQSLLKENLRNMR</sequence>
<reference evidence="2 3" key="1">
    <citation type="submission" date="2010-12" db="EMBL/GenBank/DDBJ databases">
        <authorList>
            <person name="Muzny D."/>
            <person name="Qin X."/>
            <person name="Deng J."/>
            <person name="Jiang H."/>
            <person name="Liu Y."/>
            <person name="Qu J."/>
            <person name="Song X.-Z."/>
            <person name="Zhang L."/>
            <person name="Thornton R."/>
            <person name="Coyle M."/>
            <person name="Francisco L."/>
            <person name="Jackson L."/>
            <person name="Javaid M."/>
            <person name="Korchina V."/>
            <person name="Kovar C."/>
            <person name="Mata R."/>
            <person name="Mathew T."/>
            <person name="Ngo R."/>
            <person name="Nguyen L."/>
            <person name="Nguyen N."/>
            <person name="Okwuonu G."/>
            <person name="Ongeri F."/>
            <person name="Pham C."/>
            <person name="Simmons D."/>
            <person name="Wilczek-Boney K."/>
            <person name="Hale W."/>
            <person name="Jakkamsetti A."/>
            <person name="Pham P."/>
            <person name="Ruth R."/>
            <person name="San Lucas F."/>
            <person name="Warren J."/>
            <person name="Zhang J."/>
            <person name="Zhao Z."/>
            <person name="Zhou C."/>
            <person name="Zhu D."/>
            <person name="Lee S."/>
            <person name="Bess C."/>
            <person name="Blankenburg K."/>
            <person name="Forbes L."/>
            <person name="Fu Q."/>
            <person name="Gubbala S."/>
            <person name="Hirani K."/>
            <person name="Jayaseelan J.C."/>
            <person name="Lara F."/>
            <person name="Munidasa M."/>
            <person name="Palculict T."/>
            <person name="Patil S."/>
            <person name="Pu L.-L."/>
            <person name="Saada N."/>
            <person name="Tang L."/>
            <person name="Weissenberger G."/>
            <person name="Zhu Y."/>
            <person name="Hemphill L."/>
            <person name="Shang Y."/>
            <person name="Youmans B."/>
            <person name="Ayvaz T."/>
            <person name="Ross M."/>
            <person name="Santibanez J."/>
            <person name="Aqrawi P."/>
            <person name="Gross S."/>
            <person name="Joshi V."/>
            <person name="Fowler G."/>
            <person name="Nazareth L."/>
            <person name="Reid J."/>
            <person name="Worley K."/>
            <person name="Petrosino J."/>
            <person name="Highlander S."/>
            <person name="Gibbs R."/>
        </authorList>
    </citation>
    <scope>NUCLEOTIDE SEQUENCE [LARGE SCALE GENOMIC DNA]</scope>
    <source>
        <strain evidence="2 3">ATCC 700779</strain>
    </source>
</reference>
<dbReference type="Proteomes" id="UP000002815">
    <property type="component" value="Unassembled WGS sequence"/>
</dbReference>
<dbReference type="InterPro" id="IPR046947">
    <property type="entry name" value="LytR-like"/>
</dbReference>
<dbReference type="PROSITE" id="PS50930">
    <property type="entry name" value="HTH_LYTTR"/>
    <property type="match status" value="1"/>
</dbReference>
<dbReference type="EMBL" id="AEVD01000014">
    <property type="protein sequence ID" value="EFX36036.1"/>
    <property type="molecule type" value="Genomic_DNA"/>
</dbReference>
<dbReference type="GO" id="GO:0003677">
    <property type="term" value="F:DNA binding"/>
    <property type="evidence" value="ECO:0007669"/>
    <property type="project" value="UniProtKB-KW"/>
</dbReference>
<dbReference type="Gene3D" id="2.40.50.1020">
    <property type="entry name" value="LytTr DNA-binding domain"/>
    <property type="match status" value="1"/>
</dbReference>
<organism evidence="2 3">
    <name type="scientific">Streptococcus infantis ATCC 700779</name>
    <dbReference type="NCBI Taxonomy" id="889204"/>
    <lineage>
        <taxon>Bacteria</taxon>
        <taxon>Bacillati</taxon>
        <taxon>Bacillota</taxon>
        <taxon>Bacilli</taxon>
        <taxon>Lactobacillales</taxon>
        <taxon>Streptococcaceae</taxon>
        <taxon>Streptococcus</taxon>
    </lineage>
</organism>
<dbReference type="Pfam" id="PF04397">
    <property type="entry name" value="LytTR"/>
    <property type="match status" value="1"/>
</dbReference>
<dbReference type="PANTHER" id="PTHR37299">
    <property type="entry name" value="TRANSCRIPTIONAL REGULATOR-RELATED"/>
    <property type="match status" value="1"/>
</dbReference>
<keyword evidence="2" id="KW-0238">DNA-binding</keyword>
<dbReference type="AlphaFoldDB" id="E8K296"/>